<gene>
    <name evidence="2" type="ORF">BSK65_29530</name>
</gene>
<dbReference type="AlphaFoldDB" id="A0A1R0Z7M2"/>
<organism evidence="2 3">
    <name type="scientific">Paenibacillus odorifer</name>
    <dbReference type="NCBI Taxonomy" id="189426"/>
    <lineage>
        <taxon>Bacteria</taxon>
        <taxon>Bacillati</taxon>
        <taxon>Bacillota</taxon>
        <taxon>Bacilli</taxon>
        <taxon>Bacillales</taxon>
        <taxon>Paenibacillaceae</taxon>
        <taxon>Paenibacillus</taxon>
    </lineage>
</organism>
<proteinExistence type="predicted"/>
<evidence type="ECO:0000313" key="3">
    <source>
        <dbReference type="Proteomes" id="UP000187425"/>
    </source>
</evidence>
<protein>
    <submittedName>
        <fullName evidence="2">Uncharacterized protein</fullName>
    </submittedName>
</protein>
<reference evidence="2 3" key="1">
    <citation type="submission" date="2016-11" db="EMBL/GenBank/DDBJ databases">
        <title>Paenibacillus species isolates.</title>
        <authorList>
            <person name="Beno S.M."/>
        </authorList>
    </citation>
    <scope>NUCLEOTIDE SEQUENCE [LARGE SCALE GENOMIC DNA]</scope>
    <source>
        <strain evidence="2 3">FSL H7-0443</strain>
    </source>
</reference>
<evidence type="ECO:0000313" key="2">
    <source>
        <dbReference type="EMBL" id="OME64208.1"/>
    </source>
</evidence>
<sequence length="89" mass="10771">MFSFQRSSSRWRRLMSQQQLLYYIMFGYLMSSSFFNFFFELGMCVSRPEIEYIMYRDSLQALFQKIILFHIPLLPHHNTPLTLVASWSV</sequence>
<keyword evidence="1" id="KW-0472">Membrane</keyword>
<comment type="caution">
    <text evidence="2">The sequence shown here is derived from an EMBL/GenBank/DDBJ whole genome shotgun (WGS) entry which is preliminary data.</text>
</comment>
<keyword evidence="1" id="KW-0812">Transmembrane</keyword>
<dbReference type="Proteomes" id="UP000187425">
    <property type="component" value="Unassembled WGS sequence"/>
</dbReference>
<feature type="transmembrane region" description="Helical" evidence="1">
    <location>
        <begin position="20"/>
        <end position="39"/>
    </location>
</feature>
<accession>A0A1R0Z7M2</accession>
<evidence type="ECO:0000256" key="1">
    <source>
        <dbReference type="SAM" id="Phobius"/>
    </source>
</evidence>
<name>A0A1R0Z7M2_9BACL</name>
<dbReference type="EMBL" id="MPTW01000038">
    <property type="protein sequence ID" value="OME64208.1"/>
    <property type="molecule type" value="Genomic_DNA"/>
</dbReference>
<keyword evidence="1" id="KW-1133">Transmembrane helix</keyword>